<dbReference type="SUPFAM" id="SSF46785">
    <property type="entry name" value="Winged helix' DNA-binding domain"/>
    <property type="match status" value="1"/>
</dbReference>
<evidence type="ECO:0000256" key="5">
    <source>
        <dbReference type="ARBA" id="ARBA00023163"/>
    </source>
</evidence>
<dbReference type="InterPro" id="IPR036390">
    <property type="entry name" value="WH_DNA-bd_sf"/>
</dbReference>
<dbReference type="GO" id="GO:0003700">
    <property type="term" value="F:DNA-binding transcription factor activity"/>
    <property type="evidence" value="ECO:0007669"/>
    <property type="project" value="InterPro"/>
</dbReference>
<dbReference type="AlphaFoldDB" id="A0A4T0V3U8"/>
<reference evidence="7 8" key="1">
    <citation type="submission" date="2019-04" db="EMBL/GenBank/DDBJ databases">
        <title>Crenobacter sp. nov.</title>
        <authorList>
            <person name="Shi S."/>
        </authorList>
    </citation>
    <scope>NUCLEOTIDE SEQUENCE [LARGE SCALE GENOMIC DNA]</scope>
    <source>
        <strain evidence="7 8">GY 70310</strain>
    </source>
</reference>
<dbReference type="RefSeq" id="WP_136551343.1">
    <property type="nucleotide sequence ID" value="NZ_STGJ01000002.1"/>
</dbReference>
<keyword evidence="2" id="KW-0805">Transcription regulation</keyword>
<evidence type="ECO:0000313" key="8">
    <source>
        <dbReference type="Proteomes" id="UP000308891"/>
    </source>
</evidence>
<keyword evidence="4" id="KW-0010">Activator</keyword>
<name>A0A4T0V3U8_9NEIS</name>
<sequence>MDIRALRAFVAVFDARNITQAAQLLHLTQPTLSASLRALEEELGVSLFVRQPRGVAPTDAAGRLYPQAKRLIADADALARRFREDDACLALTLGVEADLDPRRVGALARVAAATPALLLTLADGCTGDARVGCESLRCEDELFEPLWEEEFVLALPPGHRLSGRVLSPAALAGEEWVMCPPHASQQKLLAHLGEYAPAHPQRAASLALAAAMAGAGVGVAWLPEGLLPAGCGSARFDAPPLKRRIGLCFAPDALAQPALAALLARLAESGA</sequence>
<keyword evidence="5" id="KW-0804">Transcription</keyword>
<comment type="caution">
    <text evidence="7">The sequence shown here is derived from an EMBL/GenBank/DDBJ whole genome shotgun (WGS) entry which is preliminary data.</text>
</comment>
<dbReference type="EMBL" id="STGJ01000002">
    <property type="protein sequence ID" value="TIC85997.1"/>
    <property type="molecule type" value="Genomic_DNA"/>
</dbReference>
<dbReference type="InterPro" id="IPR000847">
    <property type="entry name" value="LysR_HTH_N"/>
</dbReference>
<dbReference type="Pfam" id="PF00126">
    <property type="entry name" value="HTH_1"/>
    <property type="match status" value="1"/>
</dbReference>
<dbReference type="PROSITE" id="PS50931">
    <property type="entry name" value="HTH_LYSR"/>
    <property type="match status" value="1"/>
</dbReference>
<dbReference type="GO" id="GO:0003677">
    <property type="term" value="F:DNA binding"/>
    <property type="evidence" value="ECO:0007669"/>
    <property type="project" value="UniProtKB-KW"/>
</dbReference>
<evidence type="ECO:0000256" key="4">
    <source>
        <dbReference type="ARBA" id="ARBA00023159"/>
    </source>
</evidence>
<dbReference type="FunFam" id="1.10.10.10:FF:000001">
    <property type="entry name" value="LysR family transcriptional regulator"/>
    <property type="match status" value="1"/>
</dbReference>
<keyword evidence="3" id="KW-0238">DNA-binding</keyword>
<evidence type="ECO:0000313" key="7">
    <source>
        <dbReference type="EMBL" id="TIC85997.1"/>
    </source>
</evidence>
<accession>A0A4T0V3U8</accession>
<evidence type="ECO:0000256" key="2">
    <source>
        <dbReference type="ARBA" id="ARBA00023015"/>
    </source>
</evidence>
<dbReference type="InterPro" id="IPR005119">
    <property type="entry name" value="LysR_subst-bd"/>
</dbReference>
<organism evidence="7 8">
    <name type="scientific">Crenobacter intestini</name>
    <dbReference type="NCBI Taxonomy" id="2563443"/>
    <lineage>
        <taxon>Bacteria</taxon>
        <taxon>Pseudomonadati</taxon>
        <taxon>Pseudomonadota</taxon>
        <taxon>Betaproteobacteria</taxon>
        <taxon>Neisseriales</taxon>
        <taxon>Neisseriaceae</taxon>
        <taxon>Crenobacter</taxon>
    </lineage>
</organism>
<dbReference type="Gene3D" id="1.10.10.10">
    <property type="entry name" value="Winged helix-like DNA-binding domain superfamily/Winged helix DNA-binding domain"/>
    <property type="match status" value="1"/>
</dbReference>
<dbReference type="GO" id="GO:0032993">
    <property type="term" value="C:protein-DNA complex"/>
    <property type="evidence" value="ECO:0007669"/>
    <property type="project" value="TreeGrafter"/>
</dbReference>
<dbReference type="Gene3D" id="3.40.190.10">
    <property type="entry name" value="Periplasmic binding protein-like II"/>
    <property type="match status" value="2"/>
</dbReference>
<keyword evidence="8" id="KW-1185">Reference proteome</keyword>
<dbReference type="SUPFAM" id="SSF53850">
    <property type="entry name" value="Periplasmic binding protein-like II"/>
    <property type="match status" value="1"/>
</dbReference>
<dbReference type="Proteomes" id="UP000308891">
    <property type="component" value="Unassembled WGS sequence"/>
</dbReference>
<protein>
    <submittedName>
        <fullName evidence="7">LysR family transcriptional regulator</fullName>
    </submittedName>
</protein>
<dbReference type="InterPro" id="IPR036388">
    <property type="entry name" value="WH-like_DNA-bd_sf"/>
</dbReference>
<comment type="similarity">
    <text evidence="1">Belongs to the LysR transcriptional regulatory family.</text>
</comment>
<dbReference type="PANTHER" id="PTHR30346">
    <property type="entry name" value="TRANSCRIPTIONAL DUAL REGULATOR HCAR-RELATED"/>
    <property type="match status" value="1"/>
</dbReference>
<proteinExistence type="inferred from homology"/>
<dbReference type="Pfam" id="PF03466">
    <property type="entry name" value="LysR_substrate"/>
    <property type="match status" value="1"/>
</dbReference>
<evidence type="ECO:0000259" key="6">
    <source>
        <dbReference type="PROSITE" id="PS50931"/>
    </source>
</evidence>
<gene>
    <name evidence="7" type="ORF">E5K04_02520</name>
</gene>
<evidence type="ECO:0000256" key="3">
    <source>
        <dbReference type="ARBA" id="ARBA00023125"/>
    </source>
</evidence>
<dbReference type="OrthoDB" id="5671700at2"/>
<evidence type="ECO:0000256" key="1">
    <source>
        <dbReference type="ARBA" id="ARBA00009437"/>
    </source>
</evidence>
<dbReference type="PANTHER" id="PTHR30346:SF26">
    <property type="entry name" value="HYDROGEN PEROXIDE-INDUCIBLE GENES ACTIVATOR"/>
    <property type="match status" value="1"/>
</dbReference>
<feature type="domain" description="HTH lysR-type" evidence="6">
    <location>
        <begin position="1"/>
        <end position="58"/>
    </location>
</feature>
<dbReference type="PRINTS" id="PR00039">
    <property type="entry name" value="HTHLYSR"/>
</dbReference>